<keyword evidence="7" id="KW-0449">Lipoprotein</keyword>
<feature type="signal peptide" evidence="8">
    <location>
        <begin position="1"/>
        <end position="22"/>
    </location>
</feature>
<dbReference type="Gene3D" id="3.30.300.210">
    <property type="entry name" value="Nutrient germinant receptor protein C, domain 3"/>
    <property type="match status" value="1"/>
</dbReference>
<reference evidence="11" key="1">
    <citation type="submission" date="2022-08" db="EMBL/GenBank/DDBJ databases">
        <title>The genomic sequence of strain Paenibacillus sp. SCIV0701.</title>
        <authorList>
            <person name="Zhao H."/>
        </authorList>
    </citation>
    <scope>NUCLEOTIDE SEQUENCE</scope>
    <source>
        <strain evidence="11">SCIV0701</strain>
    </source>
</reference>
<dbReference type="AlphaFoldDB" id="A0A9X2MWF1"/>
<dbReference type="PANTHER" id="PTHR35789:SF1">
    <property type="entry name" value="SPORE GERMINATION PROTEIN B3"/>
    <property type="match status" value="1"/>
</dbReference>
<comment type="subcellular location">
    <subcellularLocation>
        <location evidence="1">Membrane</location>
        <topology evidence="1">Lipid-anchor</topology>
    </subcellularLocation>
</comment>
<dbReference type="Proteomes" id="UP001141950">
    <property type="component" value="Unassembled WGS sequence"/>
</dbReference>
<evidence type="ECO:0000313" key="11">
    <source>
        <dbReference type="EMBL" id="MCR2804942.1"/>
    </source>
</evidence>
<proteinExistence type="inferred from homology"/>
<dbReference type="RefSeq" id="WP_257446578.1">
    <property type="nucleotide sequence ID" value="NZ_JANIPJ010000009.1"/>
</dbReference>
<dbReference type="NCBIfam" id="TIGR02887">
    <property type="entry name" value="spore_ger_x_C"/>
    <property type="match status" value="1"/>
</dbReference>
<evidence type="ECO:0000256" key="4">
    <source>
        <dbReference type="ARBA" id="ARBA00022729"/>
    </source>
</evidence>
<evidence type="ECO:0000313" key="12">
    <source>
        <dbReference type="Proteomes" id="UP001141950"/>
    </source>
</evidence>
<comment type="similarity">
    <text evidence="2">Belongs to the GerABKC lipoprotein family.</text>
</comment>
<feature type="domain" description="Spore germination GerAC-like C-terminal" evidence="9">
    <location>
        <begin position="222"/>
        <end position="387"/>
    </location>
</feature>
<dbReference type="EMBL" id="JANIPJ010000009">
    <property type="protein sequence ID" value="MCR2804942.1"/>
    <property type="molecule type" value="Genomic_DNA"/>
</dbReference>
<evidence type="ECO:0000256" key="3">
    <source>
        <dbReference type="ARBA" id="ARBA00022544"/>
    </source>
</evidence>
<dbReference type="InterPro" id="IPR057336">
    <property type="entry name" value="GerAC_N"/>
</dbReference>
<evidence type="ECO:0000256" key="6">
    <source>
        <dbReference type="ARBA" id="ARBA00023139"/>
    </source>
</evidence>
<comment type="caution">
    <text evidence="11">The sequence shown here is derived from an EMBL/GenBank/DDBJ whole genome shotgun (WGS) entry which is preliminary data.</text>
</comment>
<evidence type="ECO:0000259" key="10">
    <source>
        <dbReference type="Pfam" id="PF25198"/>
    </source>
</evidence>
<dbReference type="PANTHER" id="PTHR35789">
    <property type="entry name" value="SPORE GERMINATION PROTEIN B3"/>
    <property type="match status" value="1"/>
</dbReference>
<dbReference type="Pfam" id="PF25198">
    <property type="entry name" value="Spore_GerAC_N"/>
    <property type="match status" value="1"/>
</dbReference>
<evidence type="ECO:0000256" key="8">
    <source>
        <dbReference type="SAM" id="SignalP"/>
    </source>
</evidence>
<organism evidence="11 12">
    <name type="scientific">Paenibacillus soyae</name>
    <dbReference type="NCBI Taxonomy" id="2969249"/>
    <lineage>
        <taxon>Bacteria</taxon>
        <taxon>Bacillati</taxon>
        <taxon>Bacillota</taxon>
        <taxon>Bacilli</taxon>
        <taxon>Bacillales</taxon>
        <taxon>Paenibacillaceae</taxon>
        <taxon>Paenibacillus</taxon>
    </lineage>
</organism>
<sequence>MRTMRGLLCCLLLLLQTGCWNRVELNDVAIISATGVDWQNGKWVLSYQVVIPKAISSQSGESGSAAVNVFSTTGDNFRIAISKASEETSRRLYFSHNQVVIIGESAARKGMGPLLESYLRNHDSRETVSMFLSKGSARRMLEQLVPLEQIPGAAIQRMIANEEHGSSAFRQMTANDVLMELLGSAQATSIPGLVIAGEGEGTDSVGMLGKTTTPTKVRLSELGLIQGDKLVGWIDDEQSRGLMWLTNHINKTTLSFSCAGGSKSRASSSAKILTASTKLTPEHVDGKWLIKAKVEATGLLMEYNCPGDLSKPAEVEKLERRIEEEIKAVIAEGWEAVRKQGVDVTGFGTLIHKRYPKLWKQASADWKELFPKTELEVEARMKLNSTGMSGRNFKDAQKKAGGG</sequence>
<accession>A0A9X2MWF1</accession>
<keyword evidence="3" id="KW-0309">Germination</keyword>
<keyword evidence="6" id="KW-0564">Palmitate</keyword>
<evidence type="ECO:0000256" key="2">
    <source>
        <dbReference type="ARBA" id="ARBA00007886"/>
    </source>
</evidence>
<evidence type="ECO:0000256" key="1">
    <source>
        <dbReference type="ARBA" id="ARBA00004635"/>
    </source>
</evidence>
<dbReference type="InterPro" id="IPR046953">
    <property type="entry name" value="Spore_GerAC-like_C"/>
</dbReference>
<keyword evidence="12" id="KW-1185">Reference proteome</keyword>
<name>A0A9X2MWF1_9BACL</name>
<keyword evidence="4 8" id="KW-0732">Signal</keyword>
<dbReference type="InterPro" id="IPR038501">
    <property type="entry name" value="Spore_GerAC_C_sf"/>
</dbReference>
<keyword evidence="5" id="KW-0472">Membrane</keyword>
<evidence type="ECO:0000259" key="9">
    <source>
        <dbReference type="Pfam" id="PF05504"/>
    </source>
</evidence>
<evidence type="ECO:0000256" key="7">
    <source>
        <dbReference type="ARBA" id="ARBA00023288"/>
    </source>
</evidence>
<dbReference type="GO" id="GO:0009847">
    <property type="term" value="P:spore germination"/>
    <property type="evidence" value="ECO:0007669"/>
    <property type="project" value="InterPro"/>
</dbReference>
<gene>
    <name evidence="11" type="ORF">NQZ67_13740</name>
</gene>
<dbReference type="InterPro" id="IPR008844">
    <property type="entry name" value="Spore_GerAC-like"/>
</dbReference>
<dbReference type="GO" id="GO:0016020">
    <property type="term" value="C:membrane"/>
    <property type="evidence" value="ECO:0007669"/>
    <property type="project" value="UniProtKB-SubCell"/>
</dbReference>
<feature type="chain" id="PRO_5040906990" evidence="8">
    <location>
        <begin position="23"/>
        <end position="403"/>
    </location>
</feature>
<evidence type="ECO:0000256" key="5">
    <source>
        <dbReference type="ARBA" id="ARBA00023136"/>
    </source>
</evidence>
<feature type="domain" description="Spore germination protein N-terminal" evidence="10">
    <location>
        <begin position="21"/>
        <end position="192"/>
    </location>
</feature>
<dbReference type="Pfam" id="PF05504">
    <property type="entry name" value="Spore_GerAC"/>
    <property type="match status" value="1"/>
</dbReference>
<protein>
    <submittedName>
        <fullName evidence="11">Ger(X)C family spore germination protein</fullName>
    </submittedName>
</protein>